<feature type="domain" description="DUF2345" evidence="4">
    <location>
        <begin position="603"/>
        <end position="739"/>
    </location>
</feature>
<dbReference type="InterPro" id="IPR006533">
    <property type="entry name" value="T6SS_Vgr_RhsGE"/>
</dbReference>
<dbReference type="AlphaFoldDB" id="A0AAI9MV91"/>
<dbReference type="Pfam" id="PF05954">
    <property type="entry name" value="Phage_GPD"/>
    <property type="match status" value="1"/>
</dbReference>
<dbReference type="InterPro" id="IPR028244">
    <property type="entry name" value="T6SS_Rhs_Vgr_dom"/>
</dbReference>
<evidence type="ECO:0000259" key="5">
    <source>
        <dbReference type="Pfam" id="PF13296"/>
    </source>
</evidence>
<name>A0AAI9MV91_PROST</name>
<dbReference type="Pfam" id="PF10106">
    <property type="entry name" value="DUF2345"/>
    <property type="match status" value="1"/>
</dbReference>
<dbReference type="Pfam" id="PF13296">
    <property type="entry name" value="T6SS_Vgr"/>
    <property type="match status" value="1"/>
</dbReference>
<reference evidence="6" key="1">
    <citation type="submission" date="2024-02" db="EMBL/GenBank/DDBJ databases">
        <authorList>
            <consortium name="Clinical and Environmental Microbiology Branch: Whole genome sequencing antimicrobial resistance pathogens in the healthcare setting"/>
        </authorList>
    </citation>
    <scope>NUCLEOTIDE SEQUENCE</scope>
    <source>
        <strain evidence="6">2020GO-00142</strain>
    </source>
</reference>
<dbReference type="Gene3D" id="2.40.50.230">
    <property type="entry name" value="Gp5 N-terminal domain"/>
    <property type="match status" value="1"/>
</dbReference>
<dbReference type="SUPFAM" id="SSF69279">
    <property type="entry name" value="Phage tail proteins"/>
    <property type="match status" value="2"/>
</dbReference>
<gene>
    <name evidence="6" type="primary">vgrG</name>
    <name evidence="6" type="ORF">JRA39_001728</name>
</gene>
<keyword evidence="2" id="KW-0175">Coiled coil</keyword>
<feature type="domain" description="Gp5/Type VI secretion system Vgr protein OB-fold" evidence="3">
    <location>
        <begin position="390"/>
        <end position="456"/>
    </location>
</feature>
<evidence type="ECO:0000259" key="4">
    <source>
        <dbReference type="Pfam" id="PF10106"/>
    </source>
</evidence>
<proteinExistence type="inferred from homology"/>
<evidence type="ECO:0000259" key="3">
    <source>
        <dbReference type="Pfam" id="PF04717"/>
    </source>
</evidence>
<dbReference type="InterPro" id="IPR006531">
    <property type="entry name" value="Gp5/Vgr_OB"/>
</dbReference>
<dbReference type="InterPro" id="IPR018769">
    <property type="entry name" value="VgrG2_DUF2345"/>
</dbReference>
<dbReference type="Gene3D" id="2.30.110.50">
    <property type="match status" value="2"/>
</dbReference>
<dbReference type="NCBIfam" id="TIGR03361">
    <property type="entry name" value="VI_Rhs_Vgr"/>
    <property type="match status" value="1"/>
</dbReference>
<evidence type="ECO:0000256" key="1">
    <source>
        <dbReference type="ARBA" id="ARBA00005558"/>
    </source>
</evidence>
<dbReference type="SUPFAM" id="SSF69255">
    <property type="entry name" value="gp5 N-terminal domain-like"/>
    <property type="match status" value="1"/>
</dbReference>
<organism evidence="6">
    <name type="scientific">Providencia stuartii</name>
    <dbReference type="NCBI Taxonomy" id="588"/>
    <lineage>
        <taxon>Bacteria</taxon>
        <taxon>Pseudomonadati</taxon>
        <taxon>Pseudomonadota</taxon>
        <taxon>Gammaproteobacteria</taxon>
        <taxon>Enterobacterales</taxon>
        <taxon>Morganellaceae</taxon>
        <taxon>Providencia</taxon>
    </lineage>
</organism>
<comment type="caution">
    <text evidence="6">The sequence shown here is derived from an EMBL/GenBank/DDBJ whole genome shotgun (WGS) entry which is preliminary data.</text>
</comment>
<dbReference type="Gene3D" id="3.55.50.10">
    <property type="entry name" value="Baseplate protein-like domains"/>
    <property type="match status" value="1"/>
</dbReference>
<dbReference type="NCBIfam" id="TIGR01646">
    <property type="entry name" value="vgr_GE"/>
    <property type="match status" value="1"/>
</dbReference>
<dbReference type="EMBL" id="AAZDVE040000010">
    <property type="protein sequence ID" value="EMP9432687.1"/>
    <property type="molecule type" value="Genomic_DNA"/>
</dbReference>
<protein>
    <submittedName>
        <fullName evidence="6">Type VI secretion system tip protein VgrG</fullName>
    </submittedName>
</protein>
<dbReference type="InterPro" id="IPR017847">
    <property type="entry name" value="T6SS_RhsGE_Vgr_subset"/>
</dbReference>
<dbReference type="Pfam" id="PF04717">
    <property type="entry name" value="Phage_base_V"/>
    <property type="match status" value="1"/>
</dbReference>
<sequence length="777" mass="86837">MIETVNAFLAHQAYQLEIQDAGFDIDILKFEGVEKLNATSSWRIEFTSTFDSILPEQALLKPATFSMGPNKRVSGLITRLQWLSTSADESHYAVLLEPRLALLGHTERSTIYQNVSVIEVIENVLQFHGFEGADYEFKLEQQYPERELITQWRETDLAFIQRLLAEVGVGYRLEYSAKTDNDKVLFFDSQLNYQFGEKLPYQLPSGQHDNGQLSVWDVQLAHQVVTGNVTVKDYNYRTALSLMETSTLHPLSNTTLGDEYHYAPPYLSAGDEHAETLDAESGAFYSRLRQERFLNPSAEFALQTNAFYLMTGSVLEIANVPINELKDGVFITQITYHAARDVSLQMTLKGMPYSEQYAYRPAEIPRPKIAGTLPARIESRNSNDIYAWLDEHGRYRVKLDFDRSQSESGYAYLWLRLAKPYAGETYGLHAPLIANTEIAIAFDDGDIDRPYIAFAFHDSEHPDHVNRDNHTRNVLRTPANNKLRMEDKREKTHIKLATEYGKTQLNQGHLVDAQGKMRGAGAELRTDEWGAIRAGKGLFISADEQPKAQGEVLDMDAALKEIAHLLQQREQLNIAAKQAKALQADIESQKQLLQQRLEPLNQSLLFSAPQGMAFTSGEHLQLSASENLSINADGDISVGVIGNMTMSTGDKLGLFARTGKLGVIAGEGSLTVQAQNNRLDIFSEQKQTITSGADINFTGKKRIILNGGGSYLKLENGKIEYGTSGDYLRKIPKMATAGPNTLPMKMAQFPALPLPICIPCLLNAIAGNDPRVDLRKF</sequence>
<feature type="domain" description="Putative type VI secretion system Rhs element associated Vgr" evidence="5">
    <location>
        <begin position="476"/>
        <end position="576"/>
    </location>
</feature>
<feature type="coiled-coil region" evidence="2">
    <location>
        <begin position="555"/>
        <end position="596"/>
    </location>
</feature>
<evidence type="ECO:0000313" key="6">
    <source>
        <dbReference type="EMBL" id="EMP9432687.1"/>
    </source>
</evidence>
<accession>A0AAI9MV91</accession>
<evidence type="ECO:0000256" key="2">
    <source>
        <dbReference type="SAM" id="Coils"/>
    </source>
</evidence>
<comment type="similarity">
    <text evidence="1">Belongs to the VgrG protein family.</text>
</comment>
<dbReference type="InterPro" id="IPR037026">
    <property type="entry name" value="Vgr_OB-fold_dom_sf"/>
</dbReference>